<protein>
    <recommendedName>
        <fullName evidence="4">Secondary thiamine-phosphate synthase enzyme</fullName>
    </recommendedName>
</protein>
<dbReference type="Gene3D" id="2.60.120.460">
    <property type="entry name" value="YjbQ-like"/>
    <property type="match status" value="1"/>
</dbReference>
<accession>A0A1F7WKE2</accession>
<name>A0A1F7WKE2_9BACT</name>
<comment type="caution">
    <text evidence="2">The sequence shown here is derived from an EMBL/GenBank/DDBJ whole genome shotgun (WGS) entry which is preliminary data.</text>
</comment>
<dbReference type="EMBL" id="MGFH01000207">
    <property type="protein sequence ID" value="OGM02485.1"/>
    <property type="molecule type" value="Genomic_DNA"/>
</dbReference>
<dbReference type="AlphaFoldDB" id="A0A1F7WKE2"/>
<evidence type="ECO:0008006" key="4">
    <source>
        <dbReference type="Google" id="ProtNLM"/>
    </source>
</evidence>
<proteinExistence type="inferred from homology"/>
<evidence type="ECO:0000256" key="1">
    <source>
        <dbReference type="ARBA" id="ARBA00005534"/>
    </source>
</evidence>
<sequence>MRIHTEKFGIKTTNPLEGHDIRPALEEILSKSDIVDGVCHVFLPHTTAALYINDCEENLKEDFEIILQKLVPYHSSYVHNMIDNNAEAHLKSIFIGNYAAVPITGARFDLKEGQTVYLAEFDGPRQRSVIVKIMGV</sequence>
<dbReference type="InterPro" id="IPR035917">
    <property type="entry name" value="YjbQ-like_sf"/>
</dbReference>
<dbReference type="InterPro" id="IPR001602">
    <property type="entry name" value="UPF0047_YjbQ-like"/>
</dbReference>
<dbReference type="Pfam" id="PF01894">
    <property type="entry name" value="YjbQ"/>
    <property type="match status" value="1"/>
</dbReference>
<dbReference type="PANTHER" id="PTHR30615:SF8">
    <property type="entry name" value="UPF0047 PROTEIN C4A8.02C"/>
    <property type="match status" value="1"/>
</dbReference>
<dbReference type="SUPFAM" id="SSF111038">
    <property type="entry name" value="YjbQ-like"/>
    <property type="match status" value="1"/>
</dbReference>
<comment type="similarity">
    <text evidence="1">Belongs to the UPF0047 family.</text>
</comment>
<dbReference type="Proteomes" id="UP000178735">
    <property type="component" value="Unassembled WGS sequence"/>
</dbReference>
<reference evidence="2 3" key="1">
    <citation type="journal article" date="2016" name="Nat. Commun.">
        <title>Thousands of microbial genomes shed light on interconnected biogeochemical processes in an aquifer system.</title>
        <authorList>
            <person name="Anantharaman K."/>
            <person name="Brown C.T."/>
            <person name="Hug L.A."/>
            <person name="Sharon I."/>
            <person name="Castelle C.J."/>
            <person name="Probst A.J."/>
            <person name="Thomas B.C."/>
            <person name="Singh A."/>
            <person name="Wilkins M.J."/>
            <person name="Karaoz U."/>
            <person name="Brodie E.L."/>
            <person name="Williams K.H."/>
            <person name="Hubbard S.S."/>
            <person name="Banfield J.F."/>
        </authorList>
    </citation>
    <scope>NUCLEOTIDE SEQUENCE [LARGE SCALE GENOMIC DNA]</scope>
</reference>
<evidence type="ECO:0000313" key="3">
    <source>
        <dbReference type="Proteomes" id="UP000178735"/>
    </source>
</evidence>
<dbReference type="NCBIfam" id="TIGR00149">
    <property type="entry name" value="TIGR00149_YjbQ"/>
    <property type="match status" value="1"/>
</dbReference>
<dbReference type="STRING" id="1817813.A2008_03185"/>
<organism evidence="2 3">
    <name type="scientific">Candidatus Wallbacteria bacterium GWC2_49_35</name>
    <dbReference type="NCBI Taxonomy" id="1817813"/>
    <lineage>
        <taxon>Bacteria</taxon>
        <taxon>Candidatus Walliibacteriota</taxon>
    </lineage>
</organism>
<dbReference type="PIRSF" id="PIRSF004681">
    <property type="entry name" value="UCP004681"/>
    <property type="match status" value="1"/>
</dbReference>
<dbReference type="PANTHER" id="PTHR30615">
    <property type="entry name" value="UNCHARACTERIZED PROTEIN YJBQ-RELATED"/>
    <property type="match status" value="1"/>
</dbReference>
<gene>
    <name evidence="2" type="ORF">A2008_03185</name>
</gene>
<evidence type="ECO:0000313" key="2">
    <source>
        <dbReference type="EMBL" id="OGM02485.1"/>
    </source>
</evidence>